<reference evidence="2 3" key="1">
    <citation type="submission" date="2024-04" db="EMBL/GenBank/DDBJ databases">
        <authorList>
            <consortium name="Genoscope - CEA"/>
            <person name="William W."/>
        </authorList>
    </citation>
    <scope>NUCLEOTIDE SEQUENCE [LARGE SCALE GENOMIC DNA]</scope>
</reference>
<evidence type="ECO:0000256" key="1">
    <source>
        <dbReference type="SAM" id="MobiDB-lite"/>
    </source>
</evidence>
<dbReference type="AlphaFoldDB" id="A0AAV2H942"/>
<feature type="compositionally biased region" description="Polar residues" evidence="1">
    <location>
        <begin position="105"/>
        <end position="118"/>
    </location>
</feature>
<feature type="region of interest" description="Disordered" evidence="1">
    <location>
        <begin position="187"/>
        <end position="230"/>
    </location>
</feature>
<proteinExistence type="predicted"/>
<protein>
    <submittedName>
        <fullName evidence="2">Uncharacterized protein</fullName>
    </submittedName>
</protein>
<evidence type="ECO:0000313" key="2">
    <source>
        <dbReference type="EMBL" id="CAL1529705.1"/>
    </source>
</evidence>
<evidence type="ECO:0000313" key="3">
    <source>
        <dbReference type="Proteomes" id="UP001497497"/>
    </source>
</evidence>
<dbReference type="Proteomes" id="UP001497497">
    <property type="component" value="Unassembled WGS sequence"/>
</dbReference>
<sequence>YEAGAVVIYFLNVRNERRILSLTQFENDKKDIYLFTPGDDDGLVSKFVKLNDVVLLMNDTNLPPMPPMRVSGDVAVEARTYGFIVVPEANQTLCVDYFKSRYPPTSGTGTAASENPTMHSDAHSGATSGMDPITNLITDPITNLITDAITDPGTDMVTHPDVNSNATGGTSPITKRTTHSITHRITDPITHPITNPVTDPDTHPGTDSITDPITKSKTTSNTAVHRTDKNCSPSKRFSSLWLLVSYRLSLIF</sequence>
<dbReference type="EMBL" id="CAXITT010000054">
    <property type="protein sequence ID" value="CAL1529705.1"/>
    <property type="molecule type" value="Genomic_DNA"/>
</dbReference>
<accession>A0AAV2H942</accession>
<gene>
    <name evidence="2" type="ORF">GSLYS_00003860001</name>
</gene>
<comment type="caution">
    <text evidence="2">The sequence shown here is derived from an EMBL/GenBank/DDBJ whole genome shotgun (WGS) entry which is preliminary data.</text>
</comment>
<organism evidence="2 3">
    <name type="scientific">Lymnaea stagnalis</name>
    <name type="common">Great pond snail</name>
    <name type="synonym">Helix stagnalis</name>
    <dbReference type="NCBI Taxonomy" id="6523"/>
    <lineage>
        <taxon>Eukaryota</taxon>
        <taxon>Metazoa</taxon>
        <taxon>Spiralia</taxon>
        <taxon>Lophotrochozoa</taxon>
        <taxon>Mollusca</taxon>
        <taxon>Gastropoda</taxon>
        <taxon>Heterobranchia</taxon>
        <taxon>Euthyneura</taxon>
        <taxon>Panpulmonata</taxon>
        <taxon>Hygrophila</taxon>
        <taxon>Lymnaeoidea</taxon>
        <taxon>Lymnaeidae</taxon>
        <taxon>Lymnaea</taxon>
    </lineage>
</organism>
<feature type="compositionally biased region" description="Polar residues" evidence="1">
    <location>
        <begin position="205"/>
        <end position="230"/>
    </location>
</feature>
<name>A0AAV2H942_LYMST</name>
<feature type="region of interest" description="Disordered" evidence="1">
    <location>
        <begin position="105"/>
        <end position="125"/>
    </location>
</feature>
<keyword evidence="3" id="KW-1185">Reference proteome</keyword>
<feature type="non-terminal residue" evidence="2">
    <location>
        <position position="1"/>
    </location>
</feature>